<dbReference type="Gene3D" id="3.30.420.10">
    <property type="entry name" value="Ribonuclease H-like superfamily/Ribonuclease H"/>
    <property type="match status" value="1"/>
</dbReference>
<evidence type="ECO:0000256" key="5">
    <source>
        <dbReference type="ARBA" id="ARBA00022759"/>
    </source>
</evidence>
<evidence type="ECO:0000313" key="15">
    <source>
        <dbReference type="EMBL" id="HIT59189.1"/>
    </source>
</evidence>
<evidence type="ECO:0000256" key="7">
    <source>
        <dbReference type="ARBA" id="ARBA00022801"/>
    </source>
</evidence>
<evidence type="ECO:0000256" key="1">
    <source>
        <dbReference type="ARBA" id="ARBA00009518"/>
    </source>
</evidence>
<dbReference type="NCBIfam" id="TIGR00228">
    <property type="entry name" value="ruvC"/>
    <property type="match status" value="1"/>
</dbReference>
<accession>A0A9D1GU17</accession>
<dbReference type="GO" id="GO:0005737">
    <property type="term" value="C:cytoplasm"/>
    <property type="evidence" value="ECO:0007669"/>
    <property type="project" value="UniProtKB-SubCell"/>
</dbReference>
<evidence type="ECO:0000256" key="4">
    <source>
        <dbReference type="ARBA" id="ARBA00022723"/>
    </source>
</evidence>
<evidence type="ECO:0000256" key="8">
    <source>
        <dbReference type="ARBA" id="ARBA00022842"/>
    </source>
</evidence>
<evidence type="ECO:0000256" key="13">
    <source>
        <dbReference type="HAMAP-Rule" id="MF_00034"/>
    </source>
</evidence>
<reference evidence="15" key="2">
    <citation type="journal article" date="2021" name="PeerJ">
        <title>Extensive microbial diversity within the chicken gut microbiome revealed by metagenomics and culture.</title>
        <authorList>
            <person name="Gilroy R."/>
            <person name="Ravi A."/>
            <person name="Getino M."/>
            <person name="Pursley I."/>
            <person name="Horton D.L."/>
            <person name="Alikhan N.F."/>
            <person name="Baker D."/>
            <person name="Gharbi K."/>
            <person name="Hall N."/>
            <person name="Watson M."/>
            <person name="Adriaenssens E.M."/>
            <person name="Foster-Nyarko E."/>
            <person name="Jarju S."/>
            <person name="Secka A."/>
            <person name="Antonio M."/>
            <person name="Oren A."/>
            <person name="Chaudhuri R.R."/>
            <person name="La Ragione R."/>
            <person name="Hildebrand F."/>
            <person name="Pallen M.J."/>
        </authorList>
    </citation>
    <scope>NUCLEOTIDE SEQUENCE</scope>
    <source>
        <strain evidence="15">CHK33-4379</strain>
    </source>
</reference>
<comment type="catalytic activity">
    <reaction evidence="12 13">
        <text>Endonucleolytic cleavage at a junction such as a reciprocal single-stranded crossover between two homologous DNA duplexes (Holliday junction).</text>
        <dbReference type="EC" id="3.1.21.10"/>
    </reaction>
</comment>
<feature type="active site" evidence="13">
    <location>
        <position position="67"/>
    </location>
</feature>
<keyword evidence="5 13" id="KW-0255">Endonuclease</keyword>
<dbReference type="GO" id="GO:0000287">
    <property type="term" value="F:magnesium ion binding"/>
    <property type="evidence" value="ECO:0007669"/>
    <property type="project" value="UniProtKB-UniRule"/>
</dbReference>
<dbReference type="NCBIfam" id="NF000711">
    <property type="entry name" value="PRK00039.2-1"/>
    <property type="match status" value="1"/>
</dbReference>
<gene>
    <name evidence="13 15" type="primary">ruvC</name>
    <name evidence="15" type="ORF">IAC39_05730</name>
</gene>
<evidence type="ECO:0000256" key="11">
    <source>
        <dbReference type="ARBA" id="ARBA00023204"/>
    </source>
</evidence>
<feature type="binding site" evidence="13">
    <location>
        <position position="67"/>
    </location>
    <ligand>
        <name>Mg(2+)</name>
        <dbReference type="ChEBI" id="CHEBI:18420"/>
        <label>2</label>
    </ligand>
</feature>
<keyword evidence="4 13" id="KW-0479">Metal-binding</keyword>
<evidence type="ECO:0000256" key="12">
    <source>
        <dbReference type="ARBA" id="ARBA00029354"/>
    </source>
</evidence>
<comment type="function">
    <text evidence="13">The RuvA-RuvB-RuvC complex processes Holliday junction (HJ) DNA during genetic recombination and DNA repair. Endonuclease that resolves HJ intermediates. Cleaves cruciform DNA by making single-stranded nicks across the HJ at symmetrical positions within the homologous arms, yielding a 5'-phosphate and a 3'-hydroxyl group; requires a central core of homology in the junction. The consensus cleavage sequence is 5'-(A/T)TT(C/G)-3'. Cleavage occurs on the 3'-side of the TT dinucleotide at the point of strand exchange. HJ branch migration catalyzed by RuvA-RuvB allows RuvC to scan DNA until it finds its consensus sequence, where it cleaves and resolves the cruciform DNA.</text>
</comment>
<dbReference type="FunFam" id="3.30.420.10:FF:000002">
    <property type="entry name" value="Crossover junction endodeoxyribonuclease RuvC"/>
    <property type="match status" value="1"/>
</dbReference>
<keyword evidence="9 13" id="KW-0238">DNA-binding</keyword>
<evidence type="ECO:0000256" key="3">
    <source>
        <dbReference type="ARBA" id="ARBA00022722"/>
    </source>
</evidence>
<keyword evidence="2 13" id="KW-0963">Cytoplasm</keyword>
<comment type="cofactor">
    <cofactor evidence="13">
        <name>Mg(2+)</name>
        <dbReference type="ChEBI" id="CHEBI:18420"/>
    </cofactor>
    <text evidence="13">Binds 2 Mg(2+) ion per subunit.</text>
</comment>
<keyword evidence="6 13" id="KW-0227">DNA damage</keyword>
<name>A0A9D1GU17_9FIRM</name>
<dbReference type="CDD" id="cd16962">
    <property type="entry name" value="RuvC"/>
    <property type="match status" value="1"/>
</dbReference>
<dbReference type="PANTHER" id="PTHR30194">
    <property type="entry name" value="CROSSOVER JUNCTION ENDODEOXYRIBONUCLEASE RUVC"/>
    <property type="match status" value="1"/>
</dbReference>
<dbReference type="InterPro" id="IPR020563">
    <property type="entry name" value="X-over_junc_endoDNase_Mg_BS"/>
</dbReference>
<dbReference type="Pfam" id="PF02075">
    <property type="entry name" value="RuvC"/>
    <property type="match status" value="1"/>
</dbReference>
<sequence length="169" mass="18918">MRILGIDPGYAIVGYGVLDYDGRSFSVVSFGAITTPAGMPFEKRLEVIYRDMNEIIGMYKPESLSLEKLFFNTNHTTAIDVAQARGVIILSAVQNCVEVYEYTPLQVKYSVVGYGKAEKKQVQEMTRSMLNLKQVPKPDDTADALALAITHGHNSFSYAFKAYKDMERK</sequence>
<comment type="subunit">
    <text evidence="13">Homodimer which binds Holliday junction (HJ) DNA. The HJ becomes 2-fold symmetrical on binding to RuvC with unstacked arms; it has a different conformation from HJ DNA in complex with RuvA. In the full resolvosome a probable DNA-RuvA(4)-RuvB(12)-RuvC(2) complex forms which resolves the HJ.</text>
</comment>
<dbReference type="PROSITE" id="PS01321">
    <property type="entry name" value="RUVC"/>
    <property type="match status" value="1"/>
</dbReference>
<dbReference type="AlphaFoldDB" id="A0A9D1GU17"/>
<dbReference type="GO" id="GO:0008821">
    <property type="term" value="F:crossover junction DNA endonuclease activity"/>
    <property type="evidence" value="ECO:0007669"/>
    <property type="project" value="UniProtKB-UniRule"/>
</dbReference>
<feature type="active site" evidence="13">
    <location>
        <position position="140"/>
    </location>
</feature>
<dbReference type="HAMAP" id="MF_00034">
    <property type="entry name" value="RuvC"/>
    <property type="match status" value="1"/>
</dbReference>
<dbReference type="Proteomes" id="UP000824136">
    <property type="component" value="Unassembled WGS sequence"/>
</dbReference>
<evidence type="ECO:0000256" key="2">
    <source>
        <dbReference type="ARBA" id="ARBA00022490"/>
    </source>
</evidence>
<dbReference type="GO" id="GO:0048476">
    <property type="term" value="C:Holliday junction resolvase complex"/>
    <property type="evidence" value="ECO:0007669"/>
    <property type="project" value="UniProtKB-UniRule"/>
</dbReference>
<dbReference type="GO" id="GO:0003677">
    <property type="term" value="F:DNA binding"/>
    <property type="evidence" value="ECO:0007669"/>
    <property type="project" value="UniProtKB-KW"/>
</dbReference>
<keyword evidence="8 13" id="KW-0460">Magnesium</keyword>
<evidence type="ECO:0000256" key="14">
    <source>
        <dbReference type="NCBIfam" id="TIGR00228"/>
    </source>
</evidence>
<protein>
    <recommendedName>
        <fullName evidence="13 14">Crossover junction endodeoxyribonuclease RuvC</fullName>
        <ecNumber evidence="13 14">3.1.21.10</ecNumber>
    </recommendedName>
    <alternativeName>
        <fullName evidence="13">Holliday junction nuclease RuvC</fullName>
    </alternativeName>
    <alternativeName>
        <fullName evidence="13">Holliday junction resolvase RuvC</fullName>
    </alternativeName>
</protein>
<dbReference type="SUPFAM" id="SSF53098">
    <property type="entry name" value="Ribonuclease H-like"/>
    <property type="match status" value="1"/>
</dbReference>
<keyword evidence="10 13" id="KW-0233">DNA recombination</keyword>
<proteinExistence type="inferred from homology"/>
<dbReference type="GO" id="GO:0006281">
    <property type="term" value="P:DNA repair"/>
    <property type="evidence" value="ECO:0007669"/>
    <property type="project" value="UniProtKB-UniRule"/>
</dbReference>
<feature type="active site" evidence="13">
    <location>
        <position position="7"/>
    </location>
</feature>
<evidence type="ECO:0000256" key="9">
    <source>
        <dbReference type="ARBA" id="ARBA00023125"/>
    </source>
</evidence>
<dbReference type="InterPro" id="IPR002176">
    <property type="entry name" value="X-over_junc_endoDNase_RuvC"/>
</dbReference>
<dbReference type="InterPro" id="IPR012337">
    <property type="entry name" value="RNaseH-like_sf"/>
</dbReference>
<comment type="subcellular location">
    <subcellularLocation>
        <location evidence="13">Cytoplasm</location>
    </subcellularLocation>
</comment>
<evidence type="ECO:0000256" key="10">
    <source>
        <dbReference type="ARBA" id="ARBA00023172"/>
    </source>
</evidence>
<keyword evidence="3 13" id="KW-0540">Nuclease</keyword>
<dbReference type="GO" id="GO:0006310">
    <property type="term" value="P:DNA recombination"/>
    <property type="evidence" value="ECO:0007669"/>
    <property type="project" value="UniProtKB-UniRule"/>
</dbReference>
<comment type="caution">
    <text evidence="15">The sequence shown here is derived from an EMBL/GenBank/DDBJ whole genome shotgun (WGS) entry which is preliminary data.</text>
</comment>
<dbReference type="PANTHER" id="PTHR30194:SF3">
    <property type="entry name" value="CROSSOVER JUNCTION ENDODEOXYRIBONUCLEASE RUVC"/>
    <property type="match status" value="1"/>
</dbReference>
<dbReference type="EMBL" id="DVLL01000021">
    <property type="protein sequence ID" value="HIT59189.1"/>
    <property type="molecule type" value="Genomic_DNA"/>
</dbReference>
<dbReference type="InterPro" id="IPR036397">
    <property type="entry name" value="RNaseH_sf"/>
</dbReference>
<evidence type="ECO:0000313" key="16">
    <source>
        <dbReference type="Proteomes" id="UP000824136"/>
    </source>
</evidence>
<comment type="similarity">
    <text evidence="1 13">Belongs to the RuvC family.</text>
</comment>
<dbReference type="EC" id="3.1.21.10" evidence="13 14"/>
<reference evidence="15" key="1">
    <citation type="submission" date="2020-10" db="EMBL/GenBank/DDBJ databases">
        <authorList>
            <person name="Gilroy R."/>
        </authorList>
    </citation>
    <scope>NUCLEOTIDE SEQUENCE</scope>
    <source>
        <strain evidence="15">CHK33-4379</strain>
    </source>
</reference>
<feature type="binding site" evidence="13">
    <location>
        <position position="140"/>
    </location>
    <ligand>
        <name>Mg(2+)</name>
        <dbReference type="ChEBI" id="CHEBI:18420"/>
        <label>1</label>
    </ligand>
</feature>
<evidence type="ECO:0000256" key="6">
    <source>
        <dbReference type="ARBA" id="ARBA00022763"/>
    </source>
</evidence>
<dbReference type="PRINTS" id="PR00696">
    <property type="entry name" value="RSOLVASERUVC"/>
</dbReference>
<organism evidence="15 16">
    <name type="scientific">Candidatus Faeciplasma pullistercoris</name>
    <dbReference type="NCBI Taxonomy" id="2840800"/>
    <lineage>
        <taxon>Bacteria</taxon>
        <taxon>Bacillati</taxon>
        <taxon>Bacillota</taxon>
        <taxon>Clostridia</taxon>
        <taxon>Eubacteriales</taxon>
        <taxon>Oscillospiraceae</taxon>
        <taxon>Oscillospiraceae incertae sedis</taxon>
        <taxon>Candidatus Faeciplasma</taxon>
    </lineage>
</organism>
<feature type="binding site" evidence="13">
    <location>
        <position position="7"/>
    </location>
    <ligand>
        <name>Mg(2+)</name>
        <dbReference type="ChEBI" id="CHEBI:18420"/>
        <label>1</label>
    </ligand>
</feature>
<keyword evidence="11 13" id="KW-0234">DNA repair</keyword>
<keyword evidence="7 13" id="KW-0378">Hydrolase</keyword>